<dbReference type="EMBL" id="RKHR01000004">
    <property type="protein sequence ID" value="ROS01235.1"/>
    <property type="molecule type" value="Genomic_DNA"/>
</dbReference>
<evidence type="ECO:0000313" key="5">
    <source>
        <dbReference type="Proteomes" id="UP000275394"/>
    </source>
</evidence>
<comment type="similarity">
    <text evidence="1">Belongs to the aldehyde dehydrogenase family.</text>
</comment>
<sequence length="534" mass="57247">MHYANDLDVEYILHSSILYRDDNNNAIAAAYTAAMGEAMTDKTKAQWQTMADKLKIEARAFINGHYVDAHDGATRTCYNPATGTKLADVANCGIDDADRAVQGARDAFESGIWSKRSPDARRAVMVRWAQLLEDNADELALLETLDVGKPIRDTTGSDVPGAIRTIRWSGEAIDKIYEQVAPTSHDTIGLVTRIPLGVVAAIVPWNFPLSTTAWKLGPALASGNSVILKPASNTPLTAIRIAGLAKEAGLPDGVLQVLPGPGSSMGAHLATHMDIDGLTFTGSTPIGKKLLEYSGQSNLKRVFNELGGKSPNIVFADADLEKAAEAAAMACFYNGGQTCTAGTRLIVEESIHDRFVDMVIEAAKAWQPGDIMDPATAMGPMIDQGQYDTVKDYIAIGDSEGCTRYGGDSNIFPESGGLFLEPVIFTGVDNSMRIAQEEVFGPVLAVIPFKTKEEAINIANDSIYGLGGAIWSRDISNALSVAEEIRVGTLGVNNYFGGDITVPFGGFKQSGNGRDKSIHAFDDYTELKTTWIEL</sequence>
<dbReference type="InterPro" id="IPR016162">
    <property type="entry name" value="Ald_DH_N"/>
</dbReference>
<protein>
    <submittedName>
        <fullName evidence="4">4-guanidinobutyraldehyde dehydrogenase/NAD-dependent aldehyde dehydrogenase</fullName>
    </submittedName>
</protein>
<gene>
    <name evidence="4" type="ORF">EDC56_1664</name>
</gene>
<comment type="caution">
    <text evidence="4">The sequence shown here is derived from an EMBL/GenBank/DDBJ whole genome shotgun (WGS) entry which is preliminary data.</text>
</comment>
<keyword evidence="2" id="KW-0560">Oxidoreductase</keyword>
<dbReference type="InterPro" id="IPR016163">
    <property type="entry name" value="Ald_DH_C"/>
</dbReference>
<dbReference type="Gene3D" id="3.40.309.10">
    <property type="entry name" value="Aldehyde Dehydrogenase, Chain A, domain 2"/>
    <property type="match status" value="1"/>
</dbReference>
<keyword evidence="5" id="KW-1185">Reference proteome</keyword>
<dbReference type="Gene3D" id="3.40.605.10">
    <property type="entry name" value="Aldehyde Dehydrogenase, Chain A, domain 1"/>
    <property type="match status" value="1"/>
</dbReference>
<dbReference type="PANTHER" id="PTHR11699">
    <property type="entry name" value="ALDEHYDE DEHYDROGENASE-RELATED"/>
    <property type="match status" value="1"/>
</dbReference>
<dbReference type="FunFam" id="3.40.605.10:FF:000001">
    <property type="entry name" value="Aldehyde dehydrogenase 1"/>
    <property type="match status" value="1"/>
</dbReference>
<accession>A0A3N2DPI6</accession>
<dbReference type="FunFam" id="3.40.309.10:FF:000012">
    <property type="entry name" value="Betaine aldehyde dehydrogenase"/>
    <property type="match status" value="1"/>
</dbReference>
<dbReference type="PROSITE" id="PS00070">
    <property type="entry name" value="ALDEHYDE_DEHYDR_CYS"/>
    <property type="match status" value="1"/>
</dbReference>
<evidence type="ECO:0000259" key="3">
    <source>
        <dbReference type="Pfam" id="PF00171"/>
    </source>
</evidence>
<name>A0A3N2DPI6_9GAMM</name>
<dbReference type="Pfam" id="PF00171">
    <property type="entry name" value="Aldedh"/>
    <property type="match status" value="1"/>
</dbReference>
<evidence type="ECO:0000256" key="1">
    <source>
        <dbReference type="ARBA" id="ARBA00009986"/>
    </source>
</evidence>
<dbReference type="CDD" id="cd07112">
    <property type="entry name" value="ALDH_GABALDH-PuuC"/>
    <property type="match status" value="1"/>
</dbReference>
<feature type="domain" description="Aldehyde dehydrogenase" evidence="3">
    <location>
        <begin position="67"/>
        <end position="529"/>
    </location>
</feature>
<reference evidence="4 5" key="1">
    <citation type="submission" date="2018-11" db="EMBL/GenBank/DDBJ databases">
        <title>Genomic Encyclopedia of Type Strains, Phase IV (KMG-IV): sequencing the most valuable type-strain genomes for metagenomic binning, comparative biology and taxonomic classification.</title>
        <authorList>
            <person name="Goeker M."/>
        </authorList>
    </citation>
    <scope>NUCLEOTIDE SEQUENCE [LARGE SCALE GENOMIC DNA]</scope>
    <source>
        <strain evidence="4 5">DSM 100316</strain>
    </source>
</reference>
<proteinExistence type="inferred from homology"/>
<dbReference type="InterPro" id="IPR016160">
    <property type="entry name" value="Ald_DH_CS_CYS"/>
</dbReference>
<dbReference type="Proteomes" id="UP000275394">
    <property type="component" value="Unassembled WGS sequence"/>
</dbReference>
<dbReference type="GO" id="GO:0004030">
    <property type="term" value="F:aldehyde dehydrogenase [NAD(P)+] activity"/>
    <property type="evidence" value="ECO:0007669"/>
    <property type="project" value="UniProtKB-ARBA"/>
</dbReference>
<organism evidence="4 5">
    <name type="scientific">Sinobacterium caligoides</name>
    <dbReference type="NCBI Taxonomy" id="933926"/>
    <lineage>
        <taxon>Bacteria</taxon>
        <taxon>Pseudomonadati</taxon>
        <taxon>Pseudomonadota</taxon>
        <taxon>Gammaproteobacteria</taxon>
        <taxon>Cellvibrionales</taxon>
        <taxon>Spongiibacteraceae</taxon>
        <taxon>Sinobacterium</taxon>
    </lineage>
</organism>
<dbReference type="InterPro" id="IPR016161">
    <property type="entry name" value="Ald_DH/histidinol_DH"/>
</dbReference>
<dbReference type="AlphaFoldDB" id="A0A3N2DPI6"/>
<evidence type="ECO:0000313" key="4">
    <source>
        <dbReference type="EMBL" id="ROS01235.1"/>
    </source>
</evidence>
<dbReference type="InterPro" id="IPR015590">
    <property type="entry name" value="Aldehyde_DH_dom"/>
</dbReference>
<dbReference type="SUPFAM" id="SSF53720">
    <property type="entry name" value="ALDH-like"/>
    <property type="match status" value="1"/>
</dbReference>
<evidence type="ECO:0000256" key="2">
    <source>
        <dbReference type="ARBA" id="ARBA00023002"/>
    </source>
</evidence>